<evidence type="ECO:0000313" key="1">
    <source>
        <dbReference type="EnsemblMetazoa" id="GPAI001696-PA"/>
    </source>
</evidence>
<keyword evidence="2" id="KW-1185">Reference proteome</keyword>
<accession>A0A1A9Z2G0</accession>
<dbReference type="VEuPathDB" id="VectorBase:GPAI001696"/>
<dbReference type="AlphaFoldDB" id="A0A1A9Z2G0"/>
<proteinExistence type="predicted"/>
<organism evidence="1 2">
    <name type="scientific">Glossina pallidipes</name>
    <name type="common">Tsetse fly</name>
    <dbReference type="NCBI Taxonomy" id="7398"/>
    <lineage>
        <taxon>Eukaryota</taxon>
        <taxon>Metazoa</taxon>
        <taxon>Ecdysozoa</taxon>
        <taxon>Arthropoda</taxon>
        <taxon>Hexapoda</taxon>
        <taxon>Insecta</taxon>
        <taxon>Pterygota</taxon>
        <taxon>Neoptera</taxon>
        <taxon>Endopterygota</taxon>
        <taxon>Diptera</taxon>
        <taxon>Brachycera</taxon>
        <taxon>Muscomorpha</taxon>
        <taxon>Hippoboscoidea</taxon>
        <taxon>Glossinidae</taxon>
        <taxon>Glossina</taxon>
    </lineage>
</organism>
<protein>
    <submittedName>
        <fullName evidence="1">Uncharacterized protein</fullName>
    </submittedName>
</protein>
<evidence type="ECO:0000313" key="2">
    <source>
        <dbReference type="Proteomes" id="UP000092445"/>
    </source>
</evidence>
<reference evidence="1" key="2">
    <citation type="submission" date="2020-05" db="UniProtKB">
        <authorList>
            <consortium name="EnsemblMetazoa"/>
        </authorList>
    </citation>
    <scope>IDENTIFICATION</scope>
    <source>
        <strain evidence="1">IAEA</strain>
    </source>
</reference>
<reference evidence="2" key="1">
    <citation type="submission" date="2014-03" db="EMBL/GenBank/DDBJ databases">
        <authorList>
            <person name="Aksoy S."/>
            <person name="Warren W."/>
            <person name="Wilson R.K."/>
        </authorList>
    </citation>
    <scope>NUCLEOTIDE SEQUENCE [LARGE SCALE GENOMIC DNA]</scope>
    <source>
        <strain evidence="2">IAEA</strain>
    </source>
</reference>
<name>A0A1A9Z2G0_GLOPL</name>
<sequence length="148" mass="17233">MHMMLQIMQQLANLQRNLIICTDTQAPYPEPLLISRNMGDHFNLFKPNWIAYSEATGIATWSVKRESKNVNMLWSLADGEARLEFDNYGVQDKDKLHRRYKSIDPDKIEIKMLPDLEIGQGVAIQLRPYKIKISDRTYAADMDMDEIE</sequence>
<dbReference type="EnsemblMetazoa" id="GPAI001696-RA">
    <property type="protein sequence ID" value="GPAI001696-PA"/>
    <property type="gene ID" value="GPAI001696"/>
</dbReference>
<dbReference type="Proteomes" id="UP000092445">
    <property type="component" value="Unassembled WGS sequence"/>
</dbReference>